<dbReference type="STRING" id="946078.GA0070622_5199"/>
<evidence type="ECO:0000256" key="6">
    <source>
        <dbReference type="ARBA" id="ARBA00022605"/>
    </source>
</evidence>
<dbReference type="HAMAP" id="MF_00418">
    <property type="entry name" value="DapA"/>
    <property type="match status" value="1"/>
</dbReference>
<dbReference type="GO" id="GO:0009089">
    <property type="term" value="P:lysine biosynthetic process via diaminopimelate"/>
    <property type="evidence" value="ECO:0007669"/>
    <property type="project" value="UniProtKB-UniRule"/>
</dbReference>
<dbReference type="InterPro" id="IPR005263">
    <property type="entry name" value="DapA"/>
</dbReference>
<feature type="active site" description="Schiff-base intermediate with substrate" evidence="12 14">
    <location>
        <position position="177"/>
    </location>
</feature>
<dbReference type="PANTHER" id="PTHR12128:SF66">
    <property type="entry name" value="4-HYDROXY-2-OXOGLUTARATE ALDOLASE, MITOCHONDRIAL"/>
    <property type="match status" value="1"/>
</dbReference>
<dbReference type="Proteomes" id="UP000199558">
    <property type="component" value="Unassembled WGS sequence"/>
</dbReference>
<dbReference type="GO" id="GO:0008840">
    <property type="term" value="F:4-hydroxy-tetrahydrodipicolinate synthase activity"/>
    <property type="evidence" value="ECO:0007669"/>
    <property type="project" value="UniProtKB-UniRule"/>
</dbReference>
<dbReference type="InterPro" id="IPR020624">
    <property type="entry name" value="Schiff_base-form_aldolases_CS"/>
</dbReference>
<evidence type="ECO:0000256" key="12">
    <source>
        <dbReference type="HAMAP-Rule" id="MF_00418"/>
    </source>
</evidence>
<comment type="similarity">
    <text evidence="3 12 13">Belongs to the DapA family.</text>
</comment>
<dbReference type="EMBL" id="FLRH01000004">
    <property type="protein sequence ID" value="SBT68107.1"/>
    <property type="molecule type" value="Genomic_DNA"/>
</dbReference>
<accession>A0A1A9BGW1</accession>
<organism evidence="16 17">
    <name type="scientific">Micromonospora sediminicola</name>
    <dbReference type="NCBI Taxonomy" id="946078"/>
    <lineage>
        <taxon>Bacteria</taxon>
        <taxon>Bacillati</taxon>
        <taxon>Actinomycetota</taxon>
        <taxon>Actinomycetes</taxon>
        <taxon>Micromonosporales</taxon>
        <taxon>Micromonosporaceae</taxon>
        <taxon>Micromonospora</taxon>
    </lineage>
</organism>
<dbReference type="AlphaFoldDB" id="A0A1A9BGW1"/>
<keyword evidence="7 12" id="KW-0220">Diaminopimelate biosynthesis</keyword>
<comment type="caution">
    <text evidence="12">Was originally thought to be a dihydrodipicolinate synthase (DHDPS), catalyzing the condensation of (S)-aspartate-beta-semialdehyde [(S)-ASA] and pyruvate to dihydrodipicolinate (DHDP). However, it was shown in E.coli that the product of the enzymatic reaction is not dihydrodipicolinate but in fact (4S)-4-hydroxy-2,3,4,5-tetrahydro-(2S)-dipicolinic acid (HTPA), and that the consecutive dehydration reaction leading to DHDP is not spontaneous but catalyzed by DapB.</text>
</comment>
<sequence>MTHDHPAAPERGPSRPFGRVITAMVTPFTPDGALDLDGAARLARYLVDEQGNDALVLNGTTGESPTTTDAEKETLIRAVVEAVGDRARIVAGVGTNDTRHTVELAAQAEKAGAHGLLVVTPYYNKPPQAGLLRHFTTVADAIGLPVMLYDIPHRSGVAIATDTLVKLSEHGRIVAVKDAKGDLTATSWVLARSDLAFYSGEDALTLPMLSIGAVGVVGTSTHFTGVGTKQMIEAFEAGDTAGALALHRRLLPLYTGIFRTQGTILVKAGLATQGLPSGPVRPPLVEATGDELAQLRADCAAAGLPLPE</sequence>
<evidence type="ECO:0000256" key="8">
    <source>
        <dbReference type="ARBA" id="ARBA00023154"/>
    </source>
</evidence>
<comment type="pathway">
    <text evidence="2 12">Amino-acid biosynthesis; L-lysine biosynthesis via DAP pathway; (S)-tetrahydrodipicolinate from L-aspartate: step 3/4.</text>
</comment>
<evidence type="ECO:0000256" key="7">
    <source>
        <dbReference type="ARBA" id="ARBA00022915"/>
    </source>
</evidence>
<dbReference type="UniPathway" id="UPA00034">
    <property type="reaction ID" value="UER00017"/>
</dbReference>
<dbReference type="InterPro" id="IPR013785">
    <property type="entry name" value="Aldolase_TIM"/>
</dbReference>
<dbReference type="SUPFAM" id="SSF51569">
    <property type="entry name" value="Aldolase"/>
    <property type="match status" value="1"/>
</dbReference>
<dbReference type="PROSITE" id="PS00665">
    <property type="entry name" value="DHDPS_1"/>
    <property type="match status" value="1"/>
</dbReference>
<feature type="active site" description="Proton donor/acceptor" evidence="12 14">
    <location>
        <position position="149"/>
    </location>
</feature>
<evidence type="ECO:0000256" key="9">
    <source>
        <dbReference type="ARBA" id="ARBA00023239"/>
    </source>
</evidence>
<protein>
    <recommendedName>
        <fullName evidence="4 12">4-hydroxy-tetrahydrodipicolinate synthase</fullName>
        <shortName evidence="12">HTPA synthase</shortName>
        <ecNumber evidence="4 12">4.3.3.7</ecNumber>
    </recommendedName>
</protein>
<dbReference type="InterPro" id="IPR020625">
    <property type="entry name" value="Schiff_base-form_aldolases_AS"/>
</dbReference>
<evidence type="ECO:0000256" key="2">
    <source>
        <dbReference type="ARBA" id="ARBA00005120"/>
    </source>
</evidence>
<dbReference type="SMART" id="SM01130">
    <property type="entry name" value="DHDPS"/>
    <property type="match status" value="1"/>
</dbReference>
<dbReference type="PANTHER" id="PTHR12128">
    <property type="entry name" value="DIHYDRODIPICOLINATE SYNTHASE"/>
    <property type="match status" value="1"/>
</dbReference>
<gene>
    <name evidence="12" type="primary">dapA</name>
    <name evidence="16" type="ORF">GA0070622_5199</name>
</gene>
<keyword evidence="9 12" id="KW-0456">Lyase</keyword>
<evidence type="ECO:0000256" key="11">
    <source>
        <dbReference type="ARBA" id="ARBA00047836"/>
    </source>
</evidence>
<dbReference type="OrthoDB" id="9782828at2"/>
<name>A0A1A9BGW1_9ACTN</name>
<dbReference type="CDD" id="cd00950">
    <property type="entry name" value="DHDPS"/>
    <property type="match status" value="1"/>
</dbReference>
<keyword evidence="10 12" id="KW-0704">Schiff base</keyword>
<dbReference type="GO" id="GO:0005829">
    <property type="term" value="C:cytosol"/>
    <property type="evidence" value="ECO:0007669"/>
    <property type="project" value="TreeGrafter"/>
</dbReference>
<comment type="catalytic activity">
    <reaction evidence="11 12">
        <text>L-aspartate 4-semialdehyde + pyruvate = (2S,4S)-4-hydroxy-2,3,4,5-tetrahydrodipicolinate + H2O + H(+)</text>
        <dbReference type="Rhea" id="RHEA:34171"/>
        <dbReference type="ChEBI" id="CHEBI:15361"/>
        <dbReference type="ChEBI" id="CHEBI:15377"/>
        <dbReference type="ChEBI" id="CHEBI:15378"/>
        <dbReference type="ChEBI" id="CHEBI:67139"/>
        <dbReference type="ChEBI" id="CHEBI:537519"/>
        <dbReference type="EC" id="4.3.3.7"/>
    </reaction>
</comment>
<evidence type="ECO:0000256" key="13">
    <source>
        <dbReference type="PIRNR" id="PIRNR001365"/>
    </source>
</evidence>
<dbReference type="PROSITE" id="PS00666">
    <property type="entry name" value="DHDPS_2"/>
    <property type="match status" value="1"/>
</dbReference>
<dbReference type="PIRSF" id="PIRSF001365">
    <property type="entry name" value="DHDPS"/>
    <property type="match status" value="1"/>
</dbReference>
<dbReference type="PRINTS" id="PR00146">
    <property type="entry name" value="DHPICSNTHASE"/>
</dbReference>
<evidence type="ECO:0000256" key="5">
    <source>
        <dbReference type="ARBA" id="ARBA00022490"/>
    </source>
</evidence>
<keyword evidence="6 12" id="KW-0028">Amino-acid biosynthesis</keyword>
<feature type="site" description="Part of a proton relay during catalysis" evidence="12">
    <location>
        <position position="60"/>
    </location>
</feature>
<feature type="binding site" evidence="12 15">
    <location>
        <position position="217"/>
    </location>
    <ligand>
        <name>pyruvate</name>
        <dbReference type="ChEBI" id="CHEBI:15361"/>
    </ligand>
</feature>
<evidence type="ECO:0000256" key="14">
    <source>
        <dbReference type="PIRSR" id="PIRSR001365-1"/>
    </source>
</evidence>
<dbReference type="Pfam" id="PF00701">
    <property type="entry name" value="DHDPS"/>
    <property type="match status" value="1"/>
</dbReference>
<comment type="function">
    <text evidence="1 12">Catalyzes the condensation of (S)-aspartate-beta-semialdehyde [(S)-ASA] and pyruvate to 4-hydroxy-tetrahydrodipicolinate (HTPA).</text>
</comment>
<dbReference type="GO" id="GO:0019877">
    <property type="term" value="P:diaminopimelate biosynthetic process"/>
    <property type="evidence" value="ECO:0007669"/>
    <property type="project" value="UniProtKB-UniRule"/>
</dbReference>
<dbReference type="Gene3D" id="3.20.20.70">
    <property type="entry name" value="Aldolase class I"/>
    <property type="match status" value="1"/>
</dbReference>
<dbReference type="EC" id="4.3.3.7" evidence="4 12"/>
<keyword evidence="5 12" id="KW-0963">Cytoplasm</keyword>
<dbReference type="InterPro" id="IPR002220">
    <property type="entry name" value="DapA-like"/>
</dbReference>
<dbReference type="RefSeq" id="WP_091579870.1">
    <property type="nucleotide sequence ID" value="NZ_FLRH01000004.1"/>
</dbReference>
<evidence type="ECO:0000313" key="17">
    <source>
        <dbReference type="Proteomes" id="UP000199558"/>
    </source>
</evidence>
<proteinExistence type="inferred from homology"/>
<feature type="site" description="Part of a proton relay during catalysis" evidence="12">
    <location>
        <position position="123"/>
    </location>
</feature>
<evidence type="ECO:0000256" key="4">
    <source>
        <dbReference type="ARBA" id="ARBA00012086"/>
    </source>
</evidence>
<evidence type="ECO:0000256" key="3">
    <source>
        <dbReference type="ARBA" id="ARBA00007592"/>
    </source>
</evidence>
<comment type="subcellular location">
    <subcellularLocation>
        <location evidence="12">Cytoplasm</location>
    </subcellularLocation>
</comment>
<evidence type="ECO:0000256" key="15">
    <source>
        <dbReference type="PIRSR" id="PIRSR001365-2"/>
    </source>
</evidence>
<keyword evidence="17" id="KW-1185">Reference proteome</keyword>
<evidence type="ECO:0000313" key="16">
    <source>
        <dbReference type="EMBL" id="SBT68107.1"/>
    </source>
</evidence>
<keyword evidence="8 12" id="KW-0457">Lysine biosynthesis</keyword>
<evidence type="ECO:0000256" key="1">
    <source>
        <dbReference type="ARBA" id="ARBA00003294"/>
    </source>
</evidence>
<dbReference type="NCBIfam" id="TIGR00674">
    <property type="entry name" value="dapA"/>
    <property type="match status" value="1"/>
</dbReference>
<reference evidence="17" key="1">
    <citation type="submission" date="2016-06" db="EMBL/GenBank/DDBJ databases">
        <authorList>
            <person name="Varghese N."/>
            <person name="Submissions Spin"/>
        </authorList>
    </citation>
    <scope>NUCLEOTIDE SEQUENCE [LARGE SCALE GENOMIC DNA]</scope>
    <source>
        <strain evidence="17">DSM 45794</strain>
    </source>
</reference>
<evidence type="ECO:0000256" key="10">
    <source>
        <dbReference type="ARBA" id="ARBA00023270"/>
    </source>
</evidence>
<feature type="binding site" evidence="12 15">
    <location>
        <position position="61"/>
    </location>
    <ligand>
        <name>pyruvate</name>
        <dbReference type="ChEBI" id="CHEBI:15361"/>
    </ligand>
</feature>
<comment type="subunit">
    <text evidence="12">Homotetramer; dimer of dimers.</text>
</comment>